<name>D3TST5_GLOMM</name>
<feature type="signal peptide" evidence="1">
    <location>
        <begin position="1"/>
        <end position="18"/>
    </location>
</feature>
<evidence type="ECO:0000313" key="2">
    <source>
        <dbReference type="EMBL" id="ADD20763.1"/>
    </source>
</evidence>
<protein>
    <submittedName>
        <fullName evidence="2">Hypothetical secreted peptide</fullName>
    </submittedName>
</protein>
<dbReference type="EMBL" id="EZ424487">
    <property type="protein sequence ID" value="ADD20763.1"/>
    <property type="molecule type" value="mRNA"/>
</dbReference>
<organism evidence="2">
    <name type="scientific">Glossina morsitans morsitans</name>
    <name type="common">Savannah tsetse fly</name>
    <dbReference type="NCBI Taxonomy" id="37546"/>
    <lineage>
        <taxon>Eukaryota</taxon>
        <taxon>Metazoa</taxon>
        <taxon>Ecdysozoa</taxon>
        <taxon>Arthropoda</taxon>
        <taxon>Hexapoda</taxon>
        <taxon>Insecta</taxon>
        <taxon>Pterygota</taxon>
        <taxon>Neoptera</taxon>
        <taxon>Endopterygota</taxon>
        <taxon>Diptera</taxon>
        <taxon>Brachycera</taxon>
        <taxon>Muscomorpha</taxon>
        <taxon>Hippoboscoidea</taxon>
        <taxon>Glossinidae</taxon>
        <taxon>Glossina</taxon>
    </lineage>
</organism>
<accession>D3TST5</accession>
<evidence type="ECO:0000256" key="1">
    <source>
        <dbReference type="SAM" id="SignalP"/>
    </source>
</evidence>
<reference evidence="2" key="2">
    <citation type="submission" date="2010-01" db="EMBL/GenBank/DDBJ databases">
        <authorList>
            <consortium name="International Glossina Genome Initiative"/>
            <person name="da Silva J."/>
            <person name="Ribeiro J.M.C."/>
            <person name="Abbeele J.V."/>
            <person name="Attardo G."/>
            <person name="Hao Z."/>
            <person name="Haines L.R."/>
            <person name="Soares M.B."/>
            <person name="Berriman M."/>
            <person name="Aksoy S."/>
            <person name="Lehane M.J."/>
        </authorList>
    </citation>
    <scope>NUCLEOTIDE SEQUENCE</scope>
    <source>
        <tissue evidence="2">Salivary gland</tissue>
    </source>
</reference>
<proteinExistence type="evidence at transcript level"/>
<reference evidence="2" key="1">
    <citation type="journal article" date="2010" name="BMC Genomics">
        <title>An insight into the sialome of Glossina morsitans morsitans.</title>
        <authorList>
            <person name="Alves-Silva J."/>
            <person name="Ribeiro J.M."/>
            <person name="Van Den Abbeele J."/>
            <person name="Attardo G."/>
            <person name="Hao Z."/>
            <person name="Haines L.R."/>
            <person name="Soares M.B."/>
            <person name="Berriman M."/>
            <person name="Aksoy S."/>
            <person name="Lehane M.J."/>
        </authorList>
    </citation>
    <scope>NUCLEOTIDE SEQUENCE</scope>
    <source>
        <tissue evidence="2">Salivary gland</tissue>
    </source>
</reference>
<keyword evidence="1" id="KW-0732">Signal</keyword>
<sequence>MLIVPFLSLISLFLLLKCLKNLINYCEMGSTHFVFFHNLYNIQKEASETLLEQREILS</sequence>
<dbReference type="AlphaFoldDB" id="D3TST5"/>
<feature type="chain" id="PRO_5003051435" evidence="1">
    <location>
        <begin position="19"/>
        <end position="58"/>
    </location>
</feature>